<keyword evidence="3" id="KW-1185">Reference proteome</keyword>
<dbReference type="AlphaFoldDB" id="A0A239BDN3"/>
<dbReference type="EMBL" id="FZOC01000005">
    <property type="protein sequence ID" value="SNS05508.1"/>
    <property type="molecule type" value="Genomic_DNA"/>
</dbReference>
<gene>
    <name evidence="2" type="ORF">SAMN04488503_2474</name>
</gene>
<dbReference type="Pfam" id="PF07157">
    <property type="entry name" value="DNA_circ_N"/>
    <property type="match status" value="1"/>
</dbReference>
<dbReference type="Proteomes" id="UP000198324">
    <property type="component" value="Unassembled WGS sequence"/>
</dbReference>
<dbReference type="RefSeq" id="WP_089274691.1">
    <property type="nucleotide sequence ID" value="NZ_FZOC01000005.1"/>
</dbReference>
<evidence type="ECO:0000313" key="3">
    <source>
        <dbReference type="Proteomes" id="UP000198324"/>
    </source>
</evidence>
<protein>
    <submittedName>
        <fullName evidence="2">Mu-like prophage DNA circulation protein</fullName>
    </submittedName>
</protein>
<evidence type="ECO:0000259" key="1">
    <source>
        <dbReference type="Pfam" id="PF07157"/>
    </source>
</evidence>
<sequence>MAAETASSWRDKLRPGSFRGVPFKVDSHDTAFGRRTATHEYPLRDTPYTEDLGRKAREYTLELLVIGTDYMDARDRLREALEKGGPGELVHPYLGTLEVCARDGGRLRESTREGGMARFTVVFVEAGAELEPDSKKDTAWVVDQASENATKKAETDFSGRFSIAGPLRLLTTSKAGLDQLLGGVKSMVGAPFSELKMAKDILSSLWGEPSCLAGWITGLFSGLAGLDPTTSSSVALALAKGDISARGCGYAGSSPTSALGAQSLANLQALDSLVQVAAIASAARAASGTEYASADDALATRDAVCEAIENAALEASDSMYPQLADLRAAVVEDLGTRAAALPRLSSYRLPTTTPAVVIAHQLYGDATREGEITARNHVRHPGAVPGGTTLEVLADAFV</sequence>
<feature type="domain" description="DNA circulation N-terminal" evidence="1">
    <location>
        <begin position="13"/>
        <end position="99"/>
    </location>
</feature>
<evidence type="ECO:0000313" key="2">
    <source>
        <dbReference type="EMBL" id="SNS05508.1"/>
    </source>
</evidence>
<accession>A0A239BDN3</accession>
<organism evidence="2 3">
    <name type="scientific">Humidesulfovibrio mexicanus</name>
    <dbReference type="NCBI Taxonomy" id="147047"/>
    <lineage>
        <taxon>Bacteria</taxon>
        <taxon>Pseudomonadati</taxon>
        <taxon>Thermodesulfobacteriota</taxon>
        <taxon>Desulfovibrionia</taxon>
        <taxon>Desulfovibrionales</taxon>
        <taxon>Desulfovibrionaceae</taxon>
        <taxon>Humidesulfovibrio</taxon>
    </lineage>
</organism>
<name>A0A239BDN3_9BACT</name>
<proteinExistence type="predicted"/>
<dbReference type="InterPro" id="IPR009826">
    <property type="entry name" value="DNA_circ_N"/>
</dbReference>
<dbReference type="OrthoDB" id="378644at2"/>
<reference evidence="2 3" key="1">
    <citation type="submission" date="2017-06" db="EMBL/GenBank/DDBJ databases">
        <authorList>
            <person name="Kim H.J."/>
            <person name="Triplett B.A."/>
        </authorList>
    </citation>
    <scope>NUCLEOTIDE SEQUENCE [LARGE SCALE GENOMIC DNA]</scope>
    <source>
        <strain evidence="2 3">DSM 13116</strain>
    </source>
</reference>